<comment type="subcellular location">
    <subcellularLocation>
        <location evidence="1">Nucleus</location>
    </subcellularLocation>
</comment>
<feature type="compositionally biased region" description="Pro residues" evidence="3">
    <location>
        <begin position="207"/>
        <end position="220"/>
    </location>
</feature>
<dbReference type="CDD" id="cd18968">
    <property type="entry name" value="chromodomain"/>
    <property type="match status" value="1"/>
</dbReference>
<dbReference type="SUPFAM" id="SSF54160">
    <property type="entry name" value="Chromo domain-like"/>
    <property type="match status" value="1"/>
</dbReference>
<feature type="compositionally biased region" description="Polar residues" evidence="3">
    <location>
        <begin position="238"/>
        <end position="248"/>
    </location>
</feature>
<reference evidence="6" key="1">
    <citation type="submission" date="2024-06" db="EMBL/GenBank/DDBJ databases">
        <title>Multi-omics analyses provide insights into the biosynthesis of the anticancer antibiotic pleurotin in Hohenbuehelia grisea.</title>
        <authorList>
            <person name="Weaver J.A."/>
            <person name="Alberti F."/>
        </authorList>
    </citation>
    <scope>NUCLEOTIDE SEQUENCE [LARGE SCALE GENOMIC DNA]</scope>
    <source>
        <strain evidence="6">T-177</strain>
    </source>
</reference>
<proteinExistence type="predicted"/>
<evidence type="ECO:0000256" key="2">
    <source>
        <dbReference type="ARBA" id="ARBA00023242"/>
    </source>
</evidence>
<evidence type="ECO:0000313" key="6">
    <source>
        <dbReference type="Proteomes" id="UP001556367"/>
    </source>
</evidence>
<feature type="compositionally biased region" description="Pro residues" evidence="3">
    <location>
        <begin position="250"/>
        <end position="260"/>
    </location>
</feature>
<dbReference type="InterPro" id="IPR016197">
    <property type="entry name" value="Chromo-like_dom_sf"/>
</dbReference>
<feature type="region of interest" description="Disordered" evidence="3">
    <location>
        <begin position="97"/>
        <end position="307"/>
    </location>
</feature>
<dbReference type="PANTHER" id="PTHR22812">
    <property type="entry name" value="CHROMOBOX PROTEIN"/>
    <property type="match status" value="1"/>
</dbReference>
<dbReference type="Pfam" id="PF00385">
    <property type="entry name" value="Chromo"/>
    <property type="match status" value="1"/>
</dbReference>
<evidence type="ECO:0000256" key="3">
    <source>
        <dbReference type="SAM" id="MobiDB-lite"/>
    </source>
</evidence>
<keyword evidence="2" id="KW-0539">Nucleus</keyword>
<comment type="caution">
    <text evidence="5">The sequence shown here is derived from an EMBL/GenBank/DDBJ whole genome shotgun (WGS) entry which is preliminary data.</text>
</comment>
<feature type="compositionally biased region" description="Basic residues" evidence="3">
    <location>
        <begin position="97"/>
        <end position="107"/>
    </location>
</feature>
<sequence>MPRQVFQVEVITKVKVVNDAWQYRVKWAGYDSSEDTWEPEKNLIGCQRLTDSFWAHFMCDGRRRHPEGTVIHATPEWIEREKEIFWADEKKEKAAKMKKAAAAKSKKASASTTTKKSQSKVSSSSRAKGKQKARPVVETSSSSDEPLAQKPRVSISGDENRSASVSSVRSNPNAASASTSKTKRSVSARRQASPVPVEDHLALFTPFPSPSESAPPPPKPFQSEPTQPKPARPAAMKVTTSTSALTSQPIPSPILPPPASAAPKHFPKLPKPGPVLNKPQTAKPLTIKLPASPPKQPSSAVGSSLTTKQRLAETALSLLPPKQSRQDLPKFKKTITTTPDTSTKTPITEAAKASLAAVSALRRSSSSEAQDARVATPPVTQDVQPSFHRKSSSPAPRQPSASVFLPAVAEPSPSHSPVTSYFPETGDIVASPIDCFDDPMDIDSSFNDHVGTMSSVVESSKSADMLAAEQFLHGLMPPGLAAPLEPADAALTPTTFGPPAVGLGRGKLPPLPKISKVYKWHGALYTSDGQTKTCDVSLVDVSEAPAEGCRFKPFLDNIDTIRSSTFYDLVDLDTFLLACDKPHQIGRLTGQEAADLEAMNPLTEYMGRFKKAIIYPLALDDEVMAYMVMFSPKTGSLSKRYRIPANMLNHSASLIVALVPGKDILRYHKDEWRHRIDNYPLRDYKLPNMDKTRLDRSLRSNPDFLLALHALKFPQDVWDFLVKDRRDYLIWHEGGDGIGKNYGAQTHHLIKILDECGARNKGYKADVRIVFVHVGALRTLPQLIALAERRSKRPEINFFTYGSHESVEFDRWGVRHIYPLGGLVTFTPRAILGDNDPLLLMKRIQHIARHGHWASYVLPSVVAYAAKLATAPDDPLMAFDEGTLRSSFIFDFIEEGQVAMNEAPPSDLQLMLAQRGDLIADLLAQTDWEKRDYLVEAMKRFDALYGPIPEQARMDAIKEEVVKSITAMQLQPGIMDNYRRFIIIKAPDESGFPSDIGLEYMTIDDFDFKDNVFPRQKPNGAPVTPVIESFKPKNIRT</sequence>
<dbReference type="EMBL" id="JASNQZ010000011">
    <property type="protein sequence ID" value="KAL0950851.1"/>
    <property type="molecule type" value="Genomic_DNA"/>
</dbReference>
<feature type="region of interest" description="Disordered" evidence="3">
    <location>
        <begin position="362"/>
        <end position="400"/>
    </location>
</feature>
<gene>
    <name evidence="5" type="ORF">HGRIS_007609</name>
</gene>
<organism evidence="5 6">
    <name type="scientific">Hohenbuehelia grisea</name>
    <dbReference type="NCBI Taxonomy" id="104357"/>
    <lineage>
        <taxon>Eukaryota</taxon>
        <taxon>Fungi</taxon>
        <taxon>Dikarya</taxon>
        <taxon>Basidiomycota</taxon>
        <taxon>Agaricomycotina</taxon>
        <taxon>Agaricomycetes</taxon>
        <taxon>Agaricomycetidae</taxon>
        <taxon>Agaricales</taxon>
        <taxon>Pleurotineae</taxon>
        <taxon>Pleurotaceae</taxon>
        <taxon>Hohenbuehelia</taxon>
    </lineage>
</organism>
<dbReference type="InterPro" id="IPR023779">
    <property type="entry name" value="Chromodomain_CS"/>
</dbReference>
<dbReference type="Gene3D" id="2.40.50.40">
    <property type="match status" value="1"/>
</dbReference>
<name>A0ABR3J5D0_9AGAR</name>
<evidence type="ECO:0000259" key="4">
    <source>
        <dbReference type="PROSITE" id="PS50013"/>
    </source>
</evidence>
<dbReference type="InterPro" id="IPR000953">
    <property type="entry name" value="Chromo/chromo_shadow_dom"/>
</dbReference>
<accession>A0ABR3J5D0</accession>
<evidence type="ECO:0000256" key="1">
    <source>
        <dbReference type="ARBA" id="ARBA00004123"/>
    </source>
</evidence>
<feature type="compositionally biased region" description="Low complexity" evidence="3">
    <location>
        <begin position="162"/>
        <end position="180"/>
    </location>
</feature>
<dbReference type="Proteomes" id="UP001556367">
    <property type="component" value="Unassembled WGS sequence"/>
</dbReference>
<dbReference type="PROSITE" id="PS00598">
    <property type="entry name" value="CHROMO_1"/>
    <property type="match status" value="1"/>
</dbReference>
<protein>
    <recommendedName>
        <fullName evidence="4">Chromo domain-containing protein</fullName>
    </recommendedName>
</protein>
<evidence type="ECO:0000313" key="5">
    <source>
        <dbReference type="EMBL" id="KAL0950851.1"/>
    </source>
</evidence>
<feature type="domain" description="Chromo" evidence="4">
    <location>
        <begin position="6"/>
        <end position="53"/>
    </location>
</feature>
<feature type="compositionally biased region" description="Polar residues" evidence="3">
    <location>
        <begin position="297"/>
        <end position="307"/>
    </location>
</feature>
<dbReference type="InterPro" id="IPR023780">
    <property type="entry name" value="Chromo_domain"/>
</dbReference>
<dbReference type="SMART" id="SM00298">
    <property type="entry name" value="CHROMO"/>
    <property type="match status" value="1"/>
</dbReference>
<feature type="compositionally biased region" description="Low complexity" evidence="3">
    <location>
        <begin position="108"/>
        <end position="126"/>
    </location>
</feature>
<dbReference type="InterPro" id="IPR051219">
    <property type="entry name" value="Heterochromatin_chromo-domain"/>
</dbReference>
<dbReference type="PROSITE" id="PS50013">
    <property type="entry name" value="CHROMO_2"/>
    <property type="match status" value="1"/>
</dbReference>
<keyword evidence="6" id="KW-1185">Reference proteome</keyword>